<dbReference type="EMBL" id="JAENIK010000008">
    <property type="protein sequence ID" value="MBK1815257.1"/>
    <property type="molecule type" value="Genomic_DNA"/>
</dbReference>
<gene>
    <name evidence="2" type="ORF">JIN84_06510</name>
</gene>
<keyword evidence="3" id="KW-1185">Reference proteome</keyword>
<organism evidence="2 3">
    <name type="scientific">Luteolibacter yonseiensis</name>
    <dbReference type="NCBI Taxonomy" id="1144680"/>
    <lineage>
        <taxon>Bacteria</taxon>
        <taxon>Pseudomonadati</taxon>
        <taxon>Verrucomicrobiota</taxon>
        <taxon>Verrucomicrobiia</taxon>
        <taxon>Verrucomicrobiales</taxon>
        <taxon>Verrucomicrobiaceae</taxon>
        <taxon>Luteolibacter</taxon>
    </lineage>
</organism>
<accession>A0A934V6P2</accession>
<feature type="coiled-coil region" evidence="1">
    <location>
        <begin position="10"/>
        <end position="37"/>
    </location>
</feature>
<proteinExistence type="predicted"/>
<dbReference type="AlphaFoldDB" id="A0A934V6P2"/>
<dbReference type="Proteomes" id="UP000600139">
    <property type="component" value="Unassembled WGS sequence"/>
</dbReference>
<evidence type="ECO:0000313" key="2">
    <source>
        <dbReference type="EMBL" id="MBK1815257.1"/>
    </source>
</evidence>
<evidence type="ECO:0000313" key="3">
    <source>
        <dbReference type="Proteomes" id="UP000600139"/>
    </source>
</evidence>
<evidence type="ECO:0000256" key="1">
    <source>
        <dbReference type="SAM" id="Coils"/>
    </source>
</evidence>
<keyword evidence="1" id="KW-0175">Coiled coil</keyword>
<sequence>MIAEKTATPVEALQERILKLEQDLARVQAEFQDVKNDLAEVLPVIRRKAAFRKAADEVFTEYSDLLQRLAD</sequence>
<dbReference type="RefSeq" id="WP_200350225.1">
    <property type="nucleotide sequence ID" value="NZ_BAABHZ010000012.1"/>
</dbReference>
<protein>
    <submittedName>
        <fullName evidence="2">Uncharacterized protein</fullName>
    </submittedName>
</protein>
<name>A0A934V6P2_9BACT</name>
<reference evidence="2" key="1">
    <citation type="submission" date="2021-01" db="EMBL/GenBank/DDBJ databases">
        <title>Modified the classification status of verrucomicrobia.</title>
        <authorList>
            <person name="Feng X."/>
        </authorList>
    </citation>
    <scope>NUCLEOTIDE SEQUENCE</scope>
    <source>
        <strain evidence="2">JCM 18052</strain>
    </source>
</reference>
<comment type="caution">
    <text evidence="2">The sequence shown here is derived from an EMBL/GenBank/DDBJ whole genome shotgun (WGS) entry which is preliminary data.</text>
</comment>